<feature type="region of interest" description="Disordered" evidence="1">
    <location>
        <begin position="81"/>
        <end position="112"/>
    </location>
</feature>
<reference evidence="2" key="1">
    <citation type="journal article" date="2022" name="bioRxiv">
        <title>Sequencing and chromosome-scale assembly of the giantPleurodeles waltlgenome.</title>
        <authorList>
            <person name="Brown T."/>
            <person name="Elewa A."/>
            <person name="Iarovenko S."/>
            <person name="Subramanian E."/>
            <person name="Araus A.J."/>
            <person name="Petzold A."/>
            <person name="Susuki M."/>
            <person name="Suzuki K.-i.T."/>
            <person name="Hayashi T."/>
            <person name="Toyoda A."/>
            <person name="Oliveira C."/>
            <person name="Osipova E."/>
            <person name="Leigh N.D."/>
            <person name="Simon A."/>
            <person name="Yun M.H."/>
        </authorList>
    </citation>
    <scope>NUCLEOTIDE SEQUENCE</scope>
    <source>
        <strain evidence="2">20211129_DDA</strain>
        <tissue evidence="2">Liver</tissue>
    </source>
</reference>
<organism evidence="2 3">
    <name type="scientific">Pleurodeles waltl</name>
    <name type="common">Iberian ribbed newt</name>
    <dbReference type="NCBI Taxonomy" id="8319"/>
    <lineage>
        <taxon>Eukaryota</taxon>
        <taxon>Metazoa</taxon>
        <taxon>Chordata</taxon>
        <taxon>Craniata</taxon>
        <taxon>Vertebrata</taxon>
        <taxon>Euteleostomi</taxon>
        <taxon>Amphibia</taxon>
        <taxon>Batrachia</taxon>
        <taxon>Caudata</taxon>
        <taxon>Salamandroidea</taxon>
        <taxon>Salamandridae</taxon>
        <taxon>Pleurodelinae</taxon>
        <taxon>Pleurodeles</taxon>
    </lineage>
</organism>
<protein>
    <submittedName>
        <fullName evidence="2">Uncharacterized protein</fullName>
    </submittedName>
</protein>
<accession>A0AAV7RXD5</accession>
<keyword evidence="3" id="KW-1185">Reference proteome</keyword>
<dbReference type="AlphaFoldDB" id="A0AAV7RXD5"/>
<dbReference type="EMBL" id="JANPWB010000009">
    <property type="protein sequence ID" value="KAJ1155600.1"/>
    <property type="molecule type" value="Genomic_DNA"/>
</dbReference>
<comment type="caution">
    <text evidence="2">The sequence shown here is derived from an EMBL/GenBank/DDBJ whole genome shotgun (WGS) entry which is preliminary data.</text>
</comment>
<sequence>MLIWLRRGQPENSGLARQSGPPAHRTILLRGRKDKLCGGTPASGPGNAAARAGPPGVCGGLRPHLPFTAAALLWKQAAAGAGSAASGTQGSRPTPEFGRRDPAILWGRQWIH</sequence>
<gene>
    <name evidence="2" type="ORF">NDU88_008329</name>
</gene>
<feature type="region of interest" description="Disordered" evidence="1">
    <location>
        <begin position="1"/>
        <end position="24"/>
    </location>
</feature>
<dbReference type="Proteomes" id="UP001066276">
    <property type="component" value="Chromosome 5"/>
</dbReference>
<name>A0AAV7RXD5_PLEWA</name>
<evidence type="ECO:0000313" key="3">
    <source>
        <dbReference type="Proteomes" id="UP001066276"/>
    </source>
</evidence>
<evidence type="ECO:0000256" key="1">
    <source>
        <dbReference type="SAM" id="MobiDB-lite"/>
    </source>
</evidence>
<evidence type="ECO:0000313" key="2">
    <source>
        <dbReference type="EMBL" id="KAJ1155600.1"/>
    </source>
</evidence>
<proteinExistence type="predicted"/>